<dbReference type="WBParaSite" id="L893_g9270.t1">
    <property type="protein sequence ID" value="L893_g9270.t1"/>
    <property type="gene ID" value="L893_g9270"/>
</dbReference>
<reference evidence="3" key="1">
    <citation type="submission" date="2016-11" db="UniProtKB">
        <authorList>
            <consortium name="WormBaseParasite"/>
        </authorList>
    </citation>
    <scope>IDENTIFICATION</scope>
</reference>
<keyword evidence="2" id="KW-1185">Reference proteome</keyword>
<protein>
    <submittedName>
        <fullName evidence="3">Uncharacterized protein</fullName>
    </submittedName>
</protein>
<dbReference type="Proteomes" id="UP000095287">
    <property type="component" value="Unplaced"/>
</dbReference>
<evidence type="ECO:0000313" key="3">
    <source>
        <dbReference type="WBParaSite" id="L893_g9270.t1"/>
    </source>
</evidence>
<dbReference type="AlphaFoldDB" id="A0A1I8ATC7"/>
<sequence length="109" mass="12483">MQRRRMRERYEEGGKGRAPARTTGNHLTERCWSERRAPAAAPLLLLHAPCRCGSIRVCVRWGKTVTRNNTAHLHRMANKLNNVRWKSAPMSSSRRDEEDDGAGQQQQFG</sequence>
<evidence type="ECO:0000313" key="2">
    <source>
        <dbReference type="Proteomes" id="UP000095287"/>
    </source>
</evidence>
<evidence type="ECO:0000256" key="1">
    <source>
        <dbReference type="SAM" id="MobiDB-lite"/>
    </source>
</evidence>
<name>A0A1I8ATC7_9BILA</name>
<feature type="region of interest" description="Disordered" evidence="1">
    <location>
        <begin position="1"/>
        <end position="26"/>
    </location>
</feature>
<feature type="region of interest" description="Disordered" evidence="1">
    <location>
        <begin position="82"/>
        <end position="109"/>
    </location>
</feature>
<organism evidence="2 3">
    <name type="scientific">Steinernema glaseri</name>
    <dbReference type="NCBI Taxonomy" id="37863"/>
    <lineage>
        <taxon>Eukaryota</taxon>
        <taxon>Metazoa</taxon>
        <taxon>Ecdysozoa</taxon>
        <taxon>Nematoda</taxon>
        <taxon>Chromadorea</taxon>
        <taxon>Rhabditida</taxon>
        <taxon>Tylenchina</taxon>
        <taxon>Panagrolaimomorpha</taxon>
        <taxon>Strongyloidoidea</taxon>
        <taxon>Steinernematidae</taxon>
        <taxon>Steinernema</taxon>
    </lineage>
</organism>
<proteinExistence type="predicted"/>
<accession>A0A1I8ATC7</accession>